<accession>A0ACC0N9G3</accession>
<organism evidence="1 2">
    <name type="scientific">Rhododendron molle</name>
    <name type="common">Chinese azalea</name>
    <name type="synonym">Azalea mollis</name>
    <dbReference type="NCBI Taxonomy" id="49168"/>
    <lineage>
        <taxon>Eukaryota</taxon>
        <taxon>Viridiplantae</taxon>
        <taxon>Streptophyta</taxon>
        <taxon>Embryophyta</taxon>
        <taxon>Tracheophyta</taxon>
        <taxon>Spermatophyta</taxon>
        <taxon>Magnoliopsida</taxon>
        <taxon>eudicotyledons</taxon>
        <taxon>Gunneridae</taxon>
        <taxon>Pentapetalae</taxon>
        <taxon>asterids</taxon>
        <taxon>Ericales</taxon>
        <taxon>Ericaceae</taxon>
        <taxon>Ericoideae</taxon>
        <taxon>Rhodoreae</taxon>
        <taxon>Rhododendron</taxon>
    </lineage>
</organism>
<name>A0ACC0N9G3_RHOML</name>
<keyword evidence="2" id="KW-1185">Reference proteome</keyword>
<proteinExistence type="predicted"/>
<sequence>MHWNLRCDRLGGGDLAVAAVHQRREGRQLISSSMVVDVDIEGQLGPVSTLTVEEEWQKDREEEEWWKGLFYYNTIQYDTMGTLKGSNNFAFARRRWGEVFVSLLDMIESQKTQIEYLLEKTDMFEDRLKSQREWFQDKISRMKSEMVVQEMVRDVDAAYWDLTLGQKHRDAFNYKFKLDDAVSELADFRAWFDHLSSKCSDANENSSKVTALLAERDFVWNQYKKRESDLTDRLKSKSTEVEQANEKIQKLLASMEILQSSNSEKDRIVLKLKSELVEASVKKSEEISRLSRELELLRKGKSASVTPVLHRCSTRSRSNEGNDARNISLKRESHPSQVVEKGCRSSKRTAVEPFPTSETPKLFTSAFKVPKLKNSSPCVI</sequence>
<comment type="caution">
    <text evidence="1">The sequence shown here is derived from an EMBL/GenBank/DDBJ whole genome shotgun (WGS) entry which is preliminary data.</text>
</comment>
<dbReference type="EMBL" id="CM046393">
    <property type="protein sequence ID" value="KAI8549499.1"/>
    <property type="molecule type" value="Genomic_DNA"/>
</dbReference>
<reference evidence="1" key="1">
    <citation type="submission" date="2022-02" db="EMBL/GenBank/DDBJ databases">
        <title>Plant Genome Project.</title>
        <authorList>
            <person name="Zhang R.-G."/>
        </authorList>
    </citation>
    <scope>NUCLEOTIDE SEQUENCE</scope>
    <source>
        <strain evidence="1">AT1</strain>
    </source>
</reference>
<dbReference type="Proteomes" id="UP001062846">
    <property type="component" value="Chromosome 6"/>
</dbReference>
<evidence type="ECO:0000313" key="2">
    <source>
        <dbReference type="Proteomes" id="UP001062846"/>
    </source>
</evidence>
<evidence type="ECO:0000313" key="1">
    <source>
        <dbReference type="EMBL" id="KAI8549499.1"/>
    </source>
</evidence>
<gene>
    <name evidence="1" type="ORF">RHMOL_Rhmol06G0029500</name>
</gene>
<protein>
    <submittedName>
        <fullName evidence="1">Uncharacterized protein</fullName>
    </submittedName>
</protein>